<dbReference type="Pfam" id="PF13561">
    <property type="entry name" value="adh_short_C2"/>
    <property type="match status" value="1"/>
</dbReference>
<protein>
    <recommendedName>
        <fullName evidence="4">SDR family oxidoreductase</fullName>
    </recommendedName>
</protein>
<dbReference type="PANTHER" id="PTHR42879:SF6">
    <property type="entry name" value="NADPH-DEPENDENT REDUCTASE BACG"/>
    <property type="match status" value="1"/>
</dbReference>
<dbReference type="PRINTS" id="PR00081">
    <property type="entry name" value="GDHRDH"/>
</dbReference>
<accession>A0A0C1QAQ5</accession>
<comment type="caution">
    <text evidence="2">The sequence shown here is derived from an EMBL/GenBank/DDBJ whole genome shotgun (WGS) entry which is preliminary data.</text>
</comment>
<evidence type="ECO:0000313" key="2">
    <source>
        <dbReference type="EMBL" id="KID57716.1"/>
    </source>
</evidence>
<dbReference type="Gene3D" id="3.40.50.720">
    <property type="entry name" value="NAD(P)-binding Rossmann-like Domain"/>
    <property type="match status" value="1"/>
</dbReference>
<evidence type="ECO:0008006" key="4">
    <source>
        <dbReference type="Google" id="ProtNLM"/>
    </source>
</evidence>
<dbReference type="InterPro" id="IPR020904">
    <property type="entry name" value="Sc_DH/Rdtase_CS"/>
</dbReference>
<dbReference type="AlphaFoldDB" id="A0A0C1QAQ5"/>
<dbReference type="InterPro" id="IPR002347">
    <property type="entry name" value="SDR_fam"/>
</dbReference>
<dbReference type="GO" id="GO:0032787">
    <property type="term" value="P:monocarboxylic acid metabolic process"/>
    <property type="evidence" value="ECO:0007669"/>
    <property type="project" value="UniProtKB-ARBA"/>
</dbReference>
<dbReference type="PROSITE" id="PS00061">
    <property type="entry name" value="ADH_SHORT"/>
    <property type="match status" value="1"/>
</dbReference>
<dbReference type="InterPro" id="IPR036291">
    <property type="entry name" value="NAD(P)-bd_dom_sf"/>
</dbReference>
<gene>
    <name evidence="2" type="ORF">JF50_11165</name>
</gene>
<evidence type="ECO:0000313" key="3">
    <source>
        <dbReference type="Proteomes" id="UP000031327"/>
    </source>
</evidence>
<dbReference type="EMBL" id="JWIC01000005">
    <property type="protein sequence ID" value="KID57716.1"/>
    <property type="molecule type" value="Genomic_DNA"/>
</dbReference>
<comment type="similarity">
    <text evidence="1">Belongs to the short-chain dehydrogenases/reductases (SDR) family.</text>
</comment>
<dbReference type="OrthoDB" id="9803333at2"/>
<dbReference type="RefSeq" id="WP_039609483.1">
    <property type="nucleotide sequence ID" value="NZ_JWIC01000005.1"/>
</dbReference>
<name>A0A0C1QAQ5_9GAMM</name>
<evidence type="ECO:0000256" key="1">
    <source>
        <dbReference type="ARBA" id="ARBA00006484"/>
    </source>
</evidence>
<organism evidence="2 3">
    <name type="scientific">Pseudoalteromonas luteoviolacea</name>
    <dbReference type="NCBI Taxonomy" id="43657"/>
    <lineage>
        <taxon>Bacteria</taxon>
        <taxon>Pseudomonadati</taxon>
        <taxon>Pseudomonadota</taxon>
        <taxon>Gammaproteobacteria</taxon>
        <taxon>Alteromonadales</taxon>
        <taxon>Pseudoalteromonadaceae</taxon>
        <taxon>Pseudoalteromonas</taxon>
    </lineage>
</organism>
<proteinExistence type="inferred from homology"/>
<dbReference type="SUPFAM" id="SSF51735">
    <property type="entry name" value="NAD(P)-binding Rossmann-fold domains"/>
    <property type="match status" value="1"/>
</dbReference>
<reference evidence="2 3" key="1">
    <citation type="submission" date="2014-12" db="EMBL/GenBank/DDBJ databases">
        <title>Draft Genome Sequence of Pseudoalteromonas luteoviolacea HI1.</title>
        <authorList>
            <person name="Asahina A.Y."/>
            <person name="Hadfield M.G."/>
        </authorList>
    </citation>
    <scope>NUCLEOTIDE SEQUENCE [LARGE SCALE GENOMIC DNA]</scope>
    <source>
        <strain evidence="2 3">HI1</strain>
    </source>
</reference>
<sequence>MDLKITNKLALVTGSSRGLGESIAESLAKEGVNVIWAARDLEQLKVNAARCEQQYNNKNIVIEANLKDSTGAAQLAEELKAQNLIPDIIVNNVGGNLGVTDPLSEVAAWKDVFDFNLFNAIELNNHFIDSMVNKKWGRICHVSSIASLENQGAPQYCAAKAALNAYVRSVGRYVSEHNVIMTGILPGAVFTEGGYWDETSKTRPEHVEKYLNERMAIKRFGTREEISELVAFLVSDKASFCVGTSLLVDGGQGRVFYEG</sequence>
<dbReference type="Proteomes" id="UP000031327">
    <property type="component" value="Unassembled WGS sequence"/>
</dbReference>
<dbReference type="InterPro" id="IPR050259">
    <property type="entry name" value="SDR"/>
</dbReference>
<dbReference type="PANTHER" id="PTHR42879">
    <property type="entry name" value="3-OXOACYL-(ACYL-CARRIER-PROTEIN) REDUCTASE"/>
    <property type="match status" value="1"/>
</dbReference>